<dbReference type="InterPro" id="IPR029044">
    <property type="entry name" value="Nucleotide-diphossugar_trans"/>
</dbReference>
<dbReference type="EMBL" id="UINC01097969">
    <property type="protein sequence ID" value="SVC56113.1"/>
    <property type="molecule type" value="Genomic_DNA"/>
</dbReference>
<reference evidence="1" key="1">
    <citation type="submission" date="2018-05" db="EMBL/GenBank/DDBJ databases">
        <authorList>
            <person name="Lanie J.A."/>
            <person name="Ng W.-L."/>
            <person name="Kazmierczak K.M."/>
            <person name="Andrzejewski T.M."/>
            <person name="Davidsen T.M."/>
            <person name="Wayne K.J."/>
            <person name="Tettelin H."/>
            <person name="Glass J.I."/>
            <person name="Rusch D."/>
            <person name="Podicherti R."/>
            <person name="Tsui H.-C.T."/>
            <person name="Winkler M.E."/>
        </authorList>
    </citation>
    <scope>NUCLEOTIDE SEQUENCE</scope>
</reference>
<sequence>VPHSVGIYDESWVDKLYRGIERNLTIPFEFICLTEKSRSFKEPIKQVRFSRSVDQYGWMSLMEWYRPDLCTGNRCTIGLDTIITGPLDDIFNYRPEKVALCTDPYHPHLSCNAITLSTSAFAEEIWNIWINNEQEILTKCTLFGAPSEMVLLRKLYGNSPRIDDMFPGRIVSYKVDIVPMNIAVEDTSIIYFHGEPKPHLINDGWIGKHWV</sequence>
<dbReference type="AlphaFoldDB" id="A0A382N4N3"/>
<gene>
    <name evidence="1" type="ORF">METZ01_LOCUS308967</name>
</gene>
<name>A0A382N4N3_9ZZZZ</name>
<dbReference type="SUPFAM" id="SSF53448">
    <property type="entry name" value="Nucleotide-diphospho-sugar transferases"/>
    <property type="match status" value="1"/>
</dbReference>
<feature type="non-terminal residue" evidence="1">
    <location>
        <position position="1"/>
    </location>
</feature>
<proteinExistence type="predicted"/>
<evidence type="ECO:0000313" key="1">
    <source>
        <dbReference type="EMBL" id="SVC56113.1"/>
    </source>
</evidence>
<organism evidence="1">
    <name type="scientific">marine metagenome</name>
    <dbReference type="NCBI Taxonomy" id="408172"/>
    <lineage>
        <taxon>unclassified sequences</taxon>
        <taxon>metagenomes</taxon>
        <taxon>ecological metagenomes</taxon>
    </lineage>
</organism>
<accession>A0A382N4N3</accession>
<protein>
    <submittedName>
        <fullName evidence="1">Uncharacterized protein</fullName>
    </submittedName>
</protein>